<dbReference type="EMBL" id="RDQH01000340">
    <property type="protein sequence ID" value="RXH77397.1"/>
    <property type="molecule type" value="Genomic_DNA"/>
</dbReference>
<sequence>MASFKLITFVPVFILLHLIQSTAHTHGAMNKVVLAADETGHLVVLRRSLVDVEGEIHDGVPAAVEEAEDTRIGGRKMMPERNLGMVKVKVLKSNGERRLRSASSSGRVKVKIPGFIPFDADYHVPKPHPPKNN</sequence>
<keyword evidence="1" id="KW-0732">Signal</keyword>
<reference evidence="2 3" key="1">
    <citation type="submission" date="2018-10" db="EMBL/GenBank/DDBJ databases">
        <title>A high-quality apple genome assembly.</title>
        <authorList>
            <person name="Hu J."/>
        </authorList>
    </citation>
    <scope>NUCLEOTIDE SEQUENCE [LARGE SCALE GENOMIC DNA]</scope>
    <source>
        <strain evidence="3">cv. HFTH1</strain>
        <tissue evidence="2">Young leaf</tissue>
    </source>
</reference>
<protein>
    <submittedName>
        <fullName evidence="2">Uncharacterized protein</fullName>
    </submittedName>
</protein>
<dbReference type="GO" id="GO:0008284">
    <property type="term" value="P:positive regulation of cell population proliferation"/>
    <property type="evidence" value="ECO:0007669"/>
    <property type="project" value="TreeGrafter"/>
</dbReference>
<name>A0A498I620_MALDO</name>
<dbReference type="Proteomes" id="UP000290289">
    <property type="component" value="Chromosome 14"/>
</dbReference>
<dbReference type="PANTHER" id="PTHR36313">
    <property type="entry name" value="ROOT MERISTEM GROWTH FACTOR 2"/>
    <property type="match status" value="1"/>
</dbReference>
<accession>A0A498I620</accession>
<evidence type="ECO:0000313" key="3">
    <source>
        <dbReference type="Proteomes" id="UP000290289"/>
    </source>
</evidence>
<gene>
    <name evidence="2" type="ORF">DVH24_023671</name>
</gene>
<dbReference type="GO" id="GO:0010082">
    <property type="term" value="P:regulation of root meristem growth"/>
    <property type="evidence" value="ECO:0007669"/>
    <property type="project" value="InterPro"/>
</dbReference>
<dbReference type="GO" id="GO:0010628">
    <property type="term" value="P:positive regulation of gene expression"/>
    <property type="evidence" value="ECO:0007669"/>
    <property type="project" value="TreeGrafter"/>
</dbReference>
<feature type="chain" id="PRO_5019774153" evidence="1">
    <location>
        <begin position="24"/>
        <end position="133"/>
    </location>
</feature>
<organism evidence="2 3">
    <name type="scientific">Malus domestica</name>
    <name type="common">Apple</name>
    <name type="synonym">Pyrus malus</name>
    <dbReference type="NCBI Taxonomy" id="3750"/>
    <lineage>
        <taxon>Eukaryota</taxon>
        <taxon>Viridiplantae</taxon>
        <taxon>Streptophyta</taxon>
        <taxon>Embryophyta</taxon>
        <taxon>Tracheophyta</taxon>
        <taxon>Spermatophyta</taxon>
        <taxon>Magnoliopsida</taxon>
        <taxon>eudicotyledons</taxon>
        <taxon>Gunneridae</taxon>
        <taxon>Pentapetalae</taxon>
        <taxon>rosids</taxon>
        <taxon>fabids</taxon>
        <taxon>Rosales</taxon>
        <taxon>Rosaceae</taxon>
        <taxon>Amygdaloideae</taxon>
        <taxon>Maleae</taxon>
        <taxon>Malus</taxon>
    </lineage>
</organism>
<dbReference type="InterPro" id="IPR038804">
    <property type="entry name" value="RGF3"/>
</dbReference>
<dbReference type="PANTHER" id="PTHR36313:SF2">
    <property type="match status" value="1"/>
</dbReference>
<dbReference type="AlphaFoldDB" id="A0A498I620"/>
<feature type="signal peptide" evidence="1">
    <location>
        <begin position="1"/>
        <end position="23"/>
    </location>
</feature>
<comment type="caution">
    <text evidence="2">The sequence shown here is derived from an EMBL/GenBank/DDBJ whole genome shotgun (WGS) entry which is preliminary data.</text>
</comment>
<dbReference type="GO" id="GO:0030154">
    <property type="term" value="P:cell differentiation"/>
    <property type="evidence" value="ECO:0007669"/>
    <property type="project" value="TreeGrafter"/>
</dbReference>
<proteinExistence type="predicted"/>
<dbReference type="GO" id="GO:0005615">
    <property type="term" value="C:extracellular space"/>
    <property type="evidence" value="ECO:0007669"/>
    <property type="project" value="TreeGrafter"/>
</dbReference>
<keyword evidence="3" id="KW-1185">Reference proteome</keyword>
<evidence type="ECO:0000313" key="2">
    <source>
        <dbReference type="EMBL" id="RXH77397.1"/>
    </source>
</evidence>
<dbReference type="GO" id="GO:0008083">
    <property type="term" value="F:growth factor activity"/>
    <property type="evidence" value="ECO:0007669"/>
    <property type="project" value="InterPro"/>
</dbReference>
<evidence type="ECO:0000256" key="1">
    <source>
        <dbReference type="SAM" id="SignalP"/>
    </source>
</evidence>